<dbReference type="EMBL" id="BSXT01000578">
    <property type="protein sequence ID" value="GMF30429.1"/>
    <property type="molecule type" value="Genomic_DNA"/>
</dbReference>
<dbReference type="Proteomes" id="UP001165121">
    <property type="component" value="Unassembled WGS sequence"/>
</dbReference>
<feature type="compositionally biased region" description="Polar residues" evidence="1">
    <location>
        <begin position="59"/>
        <end position="68"/>
    </location>
</feature>
<reference evidence="2" key="1">
    <citation type="submission" date="2023-04" db="EMBL/GenBank/DDBJ databases">
        <title>Phytophthora fragariaefolia NBRC 109709.</title>
        <authorList>
            <person name="Ichikawa N."/>
            <person name="Sato H."/>
            <person name="Tonouchi N."/>
        </authorList>
    </citation>
    <scope>NUCLEOTIDE SEQUENCE</scope>
    <source>
        <strain evidence="2">NBRC 109709</strain>
    </source>
</reference>
<feature type="region of interest" description="Disordered" evidence="1">
    <location>
        <begin position="1"/>
        <end position="31"/>
    </location>
</feature>
<dbReference type="OrthoDB" id="6780107at2759"/>
<organism evidence="2 3">
    <name type="scientific">Phytophthora fragariaefolia</name>
    <dbReference type="NCBI Taxonomy" id="1490495"/>
    <lineage>
        <taxon>Eukaryota</taxon>
        <taxon>Sar</taxon>
        <taxon>Stramenopiles</taxon>
        <taxon>Oomycota</taxon>
        <taxon>Peronosporomycetes</taxon>
        <taxon>Peronosporales</taxon>
        <taxon>Peronosporaceae</taxon>
        <taxon>Phytophthora</taxon>
    </lineage>
</organism>
<accession>A0A9W6WWI0</accession>
<gene>
    <name evidence="2" type="ORF">Pfra01_000674500</name>
</gene>
<comment type="caution">
    <text evidence="2">The sequence shown here is derived from an EMBL/GenBank/DDBJ whole genome shotgun (WGS) entry which is preliminary data.</text>
</comment>
<proteinExistence type="predicted"/>
<dbReference type="AlphaFoldDB" id="A0A9W6WWI0"/>
<evidence type="ECO:0000313" key="2">
    <source>
        <dbReference type="EMBL" id="GMF30429.1"/>
    </source>
</evidence>
<sequence>MVRQKSEDNECAAKEPSHGGQQPWEQKPMIPTVVTSGDVISLQRDAGVHGAIVPYESTHPMNTRSSSRPIEETTDPEEAGARKKQVVASSTTGTTKRQRKVQGRVPADDDQLTIEGGQAMAATEDVPKTYQEATASADHDEWKKAMKSELNSLVANTT</sequence>
<evidence type="ECO:0000313" key="3">
    <source>
        <dbReference type="Proteomes" id="UP001165121"/>
    </source>
</evidence>
<protein>
    <submittedName>
        <fullName evidence="2">Unnamed protein product</fullName>
    </submittedName>
</protein>
<feature type="region of interest" description="Disordered" evidence="1">
    <location>
        <begin position="52"/>
        <end position="109"/>
    </location>
</feature>
<name>A0A9W6WWI0_9STRA</name>
<keyword evidence="3" id="KW-1185">Reference proteome</keyword>
<feature type="compositionally biased region" description="Basic and acidic residues" evidence="1">
    <location>
        <begin position="1"/>
        <end position="17"/>
    </location>
</feature>
<evidence type="ECO:0000256" key="1">
    <source>
        <dbReference type="SAM" id="MobiDB-lite"/>
    </source>
</evidence>